<dbReference type="GO" id="GO:0045943">
    <property type="term" value="P:positive regulation of transcription by RNA polymerase I"/>
    <property type="evidence" value="ECO:0007669"/>
    <property type="project" value="TreeGrafter"/>
</dbReference>
<dbReference type="InterPro" id="IPR007502">
    <property type="entry name" value="Helicase-assoc_dom"/>
</dbReference>
<dbReference type="CDD" id="cd17917">
    <property type="entry name" value="DEXHc_RHA-like"/>
    <property type="match status" value="1"/>
</dbReference>
<keyword evidence="4 9" id="KW-0347">Helicase</keyword>
<dbReference type="OrthoDB" id="10253254at2759"/>
<dbReference type="Gene3D" id="1.20.120.1080">
    <property type="match status" value="1"/>
</dbReference>
<dbReference type="GO" id="GO:0003725">
    <property type="term" value="F:double-stranded RNA binding"/>
    <property type="evidence" value="ECO:0007669"/>
    <property type="project" value="TreeGrafter"/>
</dbReference>
<dbReference type="SMART" id="SM00847">
    <property type="entry name" value="HA2"/>
    <property type="match status" value="1"/>
</dbReference>
<dbReference type="PANTHER" id="PTHR18934:SF118">
    <property type="entry name" value="ATP-DEPENDENT RNA HELICASE DHX33"/>
    <property type="match status" value="1"/>
</dbReference>
<dbReference type="InterPro" id="IPR011709">
    <property type="entry name" value="DEAD-box_helicase_OB_fold"/>
</dbReference>
<dbReference type="GO" id="GO:0003724">
    <property type="term" value="F:RNA helicase activity"/>
    <property type="evidence" value="ECO:0007669"/>
    <property type="project" value="UniProtKB-EC"/>
</dbReference>
<comment type="caution">
    <text evidence="9">The sequence shown here is derived from an EMBL/GenBank/DDBJ whole genome shotgun (WGS) entry which is preliminary data.</text>
</comment>
<dbReference type="Pfam" id="PF07717">
    <property type="entry name" value="OB_NTP_bind"/>
    <property type="match status" value="1"/>
</dbReference>
<proteinExistence type="predicted"/>
<sequence length="726" mass="80689">MKRKRTSEPVVVKRDTSLPILQKSNEILSALAANDVLILVSDTGSGKTTQLPQIILDNAPNSSILITQPRRVAAITVATRVAAERGATLGDTVGYAVRFENKSSRTSTRIRYVTDGVLLRETLTDGFSALKRRYSHLIIDEVHERSVNTDIVLGVVKEALEPSGSPATKQNAPTGLGALLRSKLEFKVVLMSATTDAEKIAQFFRNGTSLNVKQLGISGIMHKVNTMFATEPVADYVDGAVEAALQVHTGYSNSGHILVFLPGQEDIMSAIGLLKGKLRHRFSKEQRRSVIILPLFAAQSPVEQLRAISDLPESMRATHRKIIFSTNIAETSVTIPGITYVVDSGVAKVRTLVPQNGLYTDVLRVQPISQAQAEQRKGRAGRTGPGYLFRLYTQDHFNKLEKYPIPEILRIDATSTQLQIIALKHFGRRRPEQNHLRFSMLNKIPRHARERALETLYALGALDKNMKLTETGELMARIPASPMLARSLLESLRLGCIDSMLSTAAVLSVEGSIFLRPSNKLEQAKAAHRRFLSPCGDHLTLVNVLHAYLQRAPTRKTEFCKDHFLNHRTLSVAEDVRNQLSVVMQHGDMVSWGLTHPFPPAVMEELEESGMEDLVRRCLVSGFFRNIARRRNEDGKYVPIGNVKAVGSFEQGVDVHPSSSFRAFRQRKIPSLVIYDELVWTTKMYIRTVCSIEHAWVPLHSSNYFKVRNFGVDETAPSAALNSRPG</sequence>
<dbReference type="Pfam" id="PF21010">
    <property type="entry name" value="HA2_C"/>
    <property type="match status" value="1"/>
</dbReference>
<dbReference type="GO" id="GO:0016787">
    <property type="term" value="F:hydrolase activity"/>
    <property type="evidence" value="ECO:0007669"/>
    <property type="project" value="UniProtKB-KW"/>
</dbReference>
<dbReference type="PANTHER" id="PTHR18934">
    <property type="entry name" value="ATP-DEPENDENT RNA HELICASE"/>
    <property type="match status" value="1"/>
</dbReference>
<name>A0A2V3IV84_9FLOR</name>
<dbReference type="PROSITE" id="PS51194">
    <property type="entry name" value="HELICASE_CTER"/>
    <property type="match status" value="1"/>
</dbReference>
<evidence type="ECO:0000256" key="6">
    <source>
        <dbReference type="ARBA" id="ARBA00047984"/>
    </source>
</evidence>
<dbReference type="SMART" id="SM00487">
    <property type="entry name" value="DEXDc"/>
    <property type="match status" value="1"/>
</dbReference>
<dbReference type="Pfam" id="PF00270">
    <property type="entry name" value="DEAD"/>
    <property type="match status" value="1"/>
</dbReference>
<dbReference type="EC" id="3.6.4.13" evidence="1"/>
<dbReference type="InterPro" id="IPR048333">
    <property type="entry name" value="HA2_WH"/>
</dbReference>
<dbReference type="GO" id="GO:0005524">
    <property type="term" value="F:ATP binding"/>
    <property type="evidence" value="ECO:0007669"/>
    <property type="project" value="UniProtKB-KW"/>
</dbReference>
<feature type="domain" description="Helicase ATP-binding" evidence="7">
    <location>
        <begin position="28"/>
        <end position="213"/>
    </location>
</feature>
<evidence type="ECO:0000259" key="7">
    <source>
        <dbReference type="PROSITE" id="PS51192"/>
    </source>
</evidence>
<evidence type="ECO:0000256" key="3">
    <source>
        <dbReference type="ARBA" id="ARBA00022801"/>
    </source>
</evidence>
<dbReference type="GO" id="GO:0005730">
    <property type="term" value="C:nucleolus"/>
    <property type="evidence" value="ECO:0007669"/>
    <property type="project" value="TreeGrafter"/>
</dbReference>
<keyword evidence="5" id="KW-0067">ATP-binding</keyword>
<dbReference type="Pfam" id="PF00271">
    <property type="entry name" value="Helicase_C"/>
    <property type="match status" value="1"/>
</dbReference>
<dbReference type="Proteomes" id="UP000247409">
    <property type="component" value="Unassembled WGS sequence"/>
</dbReference>
<evidence type="ECO:0000313" key="9">
    <source>
        <dbReference type="EMBL" id="PXF46031.1"/>
    </source>
</evidence>
<comment type="catalytic activity">
    <reaction evidence="6">
        <text>ATP + H2O = ADP + phosphate + H(+)</text>
        <dbReference type="Rhea" id="RHEA:13065"/>
        <dbReference type="ChEBI" id="CHEBI:15377"/>
        <dbReference type="ChEBI" id="CHEBI:15378"/>
        <dbReference type="ChEBI" id="CHEBI:30616"/>
        <dbReference type="ChEBI" id="CHEBI:43474"/>
        <dbReference type="ChEBI" id="CHEBI:456216"/>
        <dbReference type="EC" id="3.6.4.13"/>
    </reaction>
</comment>
<organism evidence="9 10">
    <name type="scientific">Gracilariopsis chorda</name>
    <dbReference type="NCBI Taxonomy" id="448386"/>
    <lineage>
        <taxon>Eukaryota</taxon>
        <taxon>Rhodophyta</taxon>
        <taxon>Florideophyceae</taxon>
        <taxon>Rhodymeniophycidae</taxon>
        <taxon>Gracilariales</taxon>
        <taxon>Gracilariaceae</taxon>
        <taxon>Gracilariopsis</taxon>
    </lineage>
</organism>
<evidence type="ECO:0000256" key="1">
    <source>
        <dbReference type="ARBA" id="ARBA00012552"/>
    </source>
</evidence>
<reference evidence="9 10" key="1">
    <citation type="journal article" date="2018" name="Mol. Biol. Evol.">
        <title>Analysis of the draft genome of the red seaweed Gracilariopsis chorda provides insights into genome size evolution in Rhodophyta.</title>
        <authorList>
            <person name="Lee J."/>
            <person name="Yang E.C."/>
            <person name="Graf L."/>
            <person name="Yang J.H."/>
            <person name="Qiu H."/>
            <person name="Zel Zion U."/>
            <person name="Chan C.X."/>
            <person name="Stephens T.G."/>
            <person name="Weber A.P.M."/>
            <person name="Boo G.H."/>
            <person name="Boo S.M."/>
            <person name="Kim K.M."/>
            <person name="Shin Y."/>
            <person name="Jung M."/>
            <person name="Lee S.J."/>
            <person name="Yim H.S."/>
            <person name="Lee J.H."/>
            <person name="Bhattacharya D."/>
            <person name="Yoon H.S."/>
        </authorList>
    </citation>
    <scope>NUCLEOTIDE SEQUENCE [LARGE SCALE GENOMIC DNA]</scope>
    <source>
        <strain evidence="9 10">SKKU-2015</strain>
        <tissue evidence="9">Whole body</tissue>
    </source>
</reference>
<evidence type="ECO:0000313" key="10">
    <source>
        <dbReference type="Proteomes" id="UP000247409"/>
    </source>
</evidence>
<dbReference type="EMBL" id="NBIV01000046">
    <property type="protein sequence ID" value="PXF46031.1"/>
    <property type="molecule type" value="Genomic_DNA"/>
</dbReference>
<feature type="domain" description="Helicase C-terminal" evidence="8">
    <location>
        <begin position="246"/>
        <end position="424"/>
    </location>
</feature>
<dbReference type="PROSITE" id="PS51192">
    <property type="entry name" value="HELICASE_ATP_BIND_1"/>
    <property type="match status" value="1"/>
</dbReference>
<dbReference type="InterPro" id="IPR014001">
    <property type="entry name" value="Helicase_ATP-bd"/>
</dbReference>
<dbReference type="AlphaFoldDB" id="A0A2V3IV84"/>
<dbReference type="Gene3D" id="3.40.50.300">
    <property type="entry name" value="P-loop containing nucleotide triphosphate hydrolases"/>
    <property type="match status" value="2"/>
</dbReference>
<evidence type="ECO:0000256" key="4">
    <source>
        <dbReference type="ARBA" id="ARBA00022806"/>
    </source>
</evidence>
<dbReference type="SMART" id="SM00490">
    <property type="entry name" value="HELICc"/>
    <property type="match status" value="1"/>
</dbReference>
<dbReference type="PROSITE" id="PS00690">
    <property type="entry name" value="DEAH_ATP_HELICASE"/>
    <property type="match status" value="1"/>
</dbReference>
<dbReference type="CDD" id="cd18791">
    <property type="entry name" value="SF2_C_RHA"/>
    <property type="match status" value="1"/>
</dbReference>
<dbReference type="SUPFAM" id="SSF52540">
    <property type="entry name" value="P-loop containing nucleoside triphosphate hydrolases"/>
    <property type="match status" value="1"/>
</dbReference>
<dbReference type="InterPro" id="IPR011545">
    <property type="entry name" value="DEAD/DEAH_box_helicase_dom"/>
</dbReference>
<evidence type="ECO:0000256" key="2">
    <source>
        <dbReference type="ARBA" id="ARBA00022741"/>
    </source>
</evidence>
<dbReference type="InterPro" id="IPR027417">
    <property type="entry name" value="P-loop_NTPase"/>
</dbReference>
<dbReference type="InterPro" id="IPR001650">
    <property type="entry name" value="Helicase_C-like"/>
</dbReference>
<evidence type="ECO:0000259" key="8">
    <source>
        <dbReference type="PROSITE" id="PS51194"/>
    </source>
</evidence>
<dbReference type="Pfam" id="PF04408">
    <property type="entry name" value="WHD_HA2"/>
    <property type="match status" value="1"/>
</dbReference>
<keyword evidence="10" id="KW-1185">Reference proteome</keyword>
<gene>
    <name evidence="9" type="ORF">BWQ96_04206</name>
</gene>
<dbReference type="InterPro" id="IPR002464">
    <property type="entry name" value="DNA/RNA_helicase_DEAH_CS"/>
</dbReference>
<keyword evidence="2" id="KW-0547">Nucleotide-binding</keyword>
<dbReference type="STRING" id="448386.A0A2V3IV84"/>
<evidence type="ECO:0000256" key="5">
    <source>
        <dbReference type="ARBA" id="ARBA00022840"/>
    </source>
</evidence>
<accession>A0A2V3IV84</accession>
<keyword evidence="3" id="KW-0378">Hydrolase</keyword>
<protein>
    <recommendedName>
        <fullName evidence="1">RNA helicase</fullName>
        <ecNumber evidence="1">3.6.4.13</ecNumber>
    </recommendedName>
</protein>